<dbReference type="EMBL" id="CP115541">
    <property type="protein sequence ID" value="WNH52546.1"/>
    <property type="molecule type" value="Genomic_DNA"/>
</dbReference>
<dbReference type="NCBIfam" id="TIGR02610">
    <property type="entry name" value="PHA_gran_rgn"/>
    <property type="match status" value="1"/>
</dbReference>
<sequence length="91" mass="9582">MSRIDITHAHSLSGDAARQAIDAMAAKLTEKFQVRSSWAGDVLSLNGSGVDGAIKLVPGAVNVVAELSFPVSMMKGMVEDQIKSVLKEKLG</sequence>
<organism evidence="1 2">
    <name type="scientific">Stenotrophomonas oahuensis</name>
    <dbReference type="NCBI Taxonomy" id="3003271"/>
    <lineage>
        <taxon>Bacteria</taxon>
        <taxon>Pseudomonadati</taxon>
        <taxon>Pseudomonadota</taxon>
        <taxon>Gammaproteobacteria</taxon>
        <taxon>Lysobacterales</taxon>
        <taxon>Lysobacteraceae</taxon>
        <taxon>Stenotrophomonas</taxon>
    </lineage>
</organism>
<name>A0ABY9YPN5_9GAMM</name>
<dbReference type="Pfam" id="PF09650">
    <property type="entry name" value="PHA_gran_rgn"/>
    <property type="match status" value="1"/>
</dbReference>
<keyword evidence="2" id="KW-1185">Reference proteome</keyword>
<accession>A0ABY9YPN5</accession>
<evidence type="ECO:0000313" key="1">
    <source>
        <dbReference type="EMBL" id="WNH52546.1"/>
    </source>
</evidence>
<proteinExistence type="predicted"/>
<dbReference type="RefSeq" id="WP_311191740.1">
    <property type="nucleotide sequence ID" value="NZ_CP115541.1"/>
</dbReference>
<dbReference type="Proteomes" id="UP001302072">
    <property type="component" value="Chromosome"/>
</dbReference>
<protein>
    <submittedName>
        <fullName evidence="1">Polyhydroxyalkanoic acid system family protein</fullName>
    </submittedName>
</protein>
<reference evidence="1 2" key="1">
    <citation type="submission" date="2022-12" db="EMBL/GenBank/DDBJ databases">
        <title>Two new species, Stenotrophomonas aracearum and Stenotrophomonas oahuensis, isolated from Anthurium (Araceae family) in Hawaii.</title>
        <authorList>
            <person name="Chunag S.C."/>
            <person name="Dobhal S."/>
            <person name="Alvarez A."/>
            <person name="Arif M."/>
        </authorList>
    </citation>
    <scope>NUCLEOTIDE SEQUENCE [LARGE SCALE GENOMIC DNA]</scope>
    <source>
        <strain evidence="1 2">A5586</strain>
    </source>
</reference>
<dbReference type="InterPro" id="IPR013433">
    <property type="entry name" value="PHA_gran_rgn"/>
</dbReference>
<evidence type="ECO:0000313" key="2">
    <source>
        <dbReference type="Proteomes" id="UP001302072"/>
    </source>
</evidence>
<gene>
    <name evidence="1" type="ORF">PDM29_19865</name>
</gene>